<evidence type="ECO:0000259" key="2">
    <source>
        <dbReference type="Pfam" id="PF17408"/>
    </source>
</evidence>
<dbReference type="Pfam" id="PF05292">
    <property type="entry name" value="MCD"/>
    <property type="match status" value="1"/>
</dbReference>
<dbReference type="InterPro" id="IPR035372">
    <property type="entry name" value="MCD_N"/>
</dbReference>
<dbReference type="InterPro" id="IPR042303">
    <property type="entry name" value="Malonyl_CoA_deC_C_sf"/>
</dbReference>
<dbReference type="InterPro" id="IPR038351">
    <property type="entry name" value="MCD_N_sf"/>
</dbReference>
<dbReference type="EMBL" id="JARGEQ010000006">
    <property type="protein sequence ID" value="MDF1584975.1"/>
    <property type="molecule type" value="Genomic_DNA"/>
</dbReference>
<feature type="domain" description="Malonyl-CoA decarboxylase C-terminal" evidence="1">
    <location>
        <begin position="164"/>
        <end position="408"/>
    </location>
</feature>
<dbReference type="Pfam" id="PF17408">
    <property type="entry name" value="MCD_N"/>
    <property type="match status" value="1"/>
</dbReference>
<evidence type="ECO:0000259" key="1">
    <source>
        <dbReference type="Pfam" id="PF05292"/>
    </source>
</evidence>
<evidence type="ECO:0000313" key="3">
    <source>
        <dbReference type="EMBL" id="MDF1584975.1"/>
    </source>
</evidence>
<accession>A0AAP3UZG6</accession>
<organism evidence="3 4">
    <name type="scientific">Marinimicrococcus flavescens</name>
    <dbReference type="NCBI Taxonomy" id="3031815"/>
    <lineage>
        <taxon>Bacteria</taxon>
        <taxon>Pseudomonadati</taxon>
        <taxon>Pseudomonadota</taxon>
        <taxon>Alphaproteobacteria</taxon>
        <taxon>Geminicoccales</taxon>
        <taxon>Geminicoccaceae</taxon>
        <taxon>Marinimicrococcus</taxon>
    </lineage>
</organism>
<feature type="domain" description="Malonyl-CoA decarboxylase N-terminal" evidence="2">
    <location>
        <begin position="78"/>
        <end position="161"/>
    </location>
</feature>
<keyword evidence="4" id="KW-1185">Reference proteome</keyword>
<dbReference type="AlphaFoldDB" id="A0AAP3UZG6"/>
<comment type="caution">
    <text evidence="3">The sequence shown here is derived from an EMBL/GenBank/DDBJ whole genome shotgun (WGS) entry which is preliminary data.</text>
</comment>
<evidence type="ECO:0000313" key="4">
    <source>
        <dbReference type="Proteomes" id="UP001301140"/>
    </source>
</evidence>
<proteinExistence type="predicted"/>
<dbReference type="Proteomes" id="UP001301140">
    <property type="component" value="Unassembled WGS sequence"/>
</dbReference>
<name>A0AAP3UZG6_9PROT</name>
<sequence>MRPTMFDQLLTSLADAGRDLLRGRLGNRRKSIDALCRSLLSTRGDASGAALARELVETYRSMAEQDRLAFLETLARDYGPVPDAIQAAVEAYREAPGPETLSRLRSTTEPPRQELFRRMNMAPGGTRALLALRQELLGYLPDHPQLREVDADLHHLLASWFNPGFLTLTRIDWNSPAALLEKLLRYEKVHKMQALEDLKRRLAPDRRCFAFFHPALPDEPLIFVQVALVEGMASRVGPLIDAETPATPARSADTAIFYSISNCQDGLRGVTLGNFLIKLVVASLQDELPHLRTFATLSPIPGFAAWLEAELALEESDVIGAQERPLLRRLLTPGWPGDEAFVEQVKPLLMRLCSHYLVREKRGSRPRDPVARFHLGNGARLERINWLGDASPKGLRESFGLLVNYGYDTGHIERNHETFVNTGEVVHASSVRRLLPPLHQDA</sequence>
<dbReference type="InterPro" id="IPR038917">
    <property type="entry name" value="Malonyl_CoA_deC"/>
</dbReference>
<gene>
    <name evidence="3" type="ORF">PZ740_01085</name>
</gene>
<protein>
    <submittedName>
        <fullName evidence="3">Malonyl-CoA decarboxylase</fullName>
    </submittedName>
</protein>
<dbReference type="GO" id="GO:0050080">
    <property type="term" value="F:malonyl-CoA decarboxylase activity"/>
    <property type="evidence" value="ECO:0007669"/>
    <property type="project" value="InterPro"/>
</dbReference>
<dbReference type="Gene3D" id="1.20.140.90">
    <property type="entry name" value="Malonyl-CoA decarboxylase, oligemerization domain"/>
    <property type="match status" value="1"/>
</dbReference>
<dbReference type="PANTHER" id="PTHR28641">
    <property type="match status" value="1"/>
</dbReference>
<reference evidence="3 4" key="1">
    <citation type="submission" date="2023-03" db="EMBL/GenBank/DDBJ databases">
        <title>YIM 152171 draft genome.</title>
        <authorList>
            <person name="Yang Z."/>
        </authorList>
    </citation>
    <scope>NUCLEOTIDE SEQUENCE [LARGE SCALE GENOMIC DNA]</scope>
    <source>
        <strain evidence="3 4">YIM 152171</strain>
    </source>
</reference>
<dbReference type="InterPro" id="IPR007956">
    <property type="entry name" value="Malonyl_CoA_deC_C"/>
</dbReference>
<dbReference type="Gene3D" id="3.40.630.150">
    <property type="entry name" value="Malonyl-CoA decarboxylase, catalytic domain"/>
    <property type="match status" value="1"/>
</dbReference>
<dbReference type="RefSeq" id="WP_327787383.1">
    <property type="nucleotide sequence ID" value="NZ_JARGEQ010000006.1"/>
</dbReference>
<dbReference type="PANTHER" id="PTHR28641:SF1">
    <property type="entry name" value="MALONYL-COA DECARBOXYLASE, MITOCHONDRIAL"/>
    <property type="match status" value="1"/>
</dbReference>
<dbReference type="GO" id="GO:0006633">
    <property type="term" value="P:fatty acid biosynthetic process"/>
    <property type="evidence" value="ECO:0007669"/>
    <property type="project" value="InterPro"/>
</dbReference>